<reference evidence="1 2" key="2">
    <citation type="journal article" date="2022" name="Mol. Ecol. Resour.">
        <title>The genomes of chicory, endive, great burdock and yacon provide insights into Asteraceae paleo-polyploidization history and plant inulin production.</title>
        <authorList>
            <person name="Fan W."/>
            <person name="Wang S."/>
            <person name="Wang H."/>
            <person name="Wang A."/>
            <person name="Jiang F."/>
            <person name="Liu H."/>
            <person name="Zhao H."/>
            <person name="Xu D."/>
            <person name="Zhang Y."/>
        </authorList>
    </citation>
    <scope>NUCLEOTIDE SEQUENCE [LARGE SCALE GENOMIC DNA]</scope>
    <source>
        <strain evidence="2">cv. Niubang</strain>
    </source>
</reference>
<gene>
    <name evidence="1" type="ORF">L6452_27356</name>
</gene>
<organism evidence="1 2">
    <name type="scientific">Arctium lappa</name>
    <name type="common">Greater burdock</name>
    <name type="synonym">Lappa major</name>
    <dbReference type="NCBI Taxonomy" id="4217"/>
    <lineage>
        <taxon>Eukaryota</taxon>
        <taxon>Viridiplantae</taxon>
        <taxon>Streptophyta</taxon>
        <taxon>Embryophyta</taxon>
        <taxon>Tracheophyta</taxon>
        <taxon>Spermatophyta</taxon>
        <taxon>Magnoliopsida</taxon>
        <taxon>eudicotyledons</taxon>
        <taxon>Gunneridae</taxon>
        <taxon>Pentapetalae</taxon>
        <taxon>asterids</taxon>
        <taxon>campanulids</taxon>
        <taxon>Asterales</taxon>
        <taxon>Asteraceae</taxon>
        <taxon>Carduoideae</taxon>
        <taxon>Cardueae</taxon>
        <taxon>Arctiinae</taxon>
        <taxon>Arctium</taxon>
    </lineage>
</organism>
<evidence type="ECO:0000313" key="1">
    <source>
        <dbReference type="EMBL" id="KAI3701900.1"/>
    </source>
</evidence>
<reference evidence="2" key="1">
    <citation type="journal article" date="2022" name="Mol. Ecol. Resour.">
        <title>The genomes of chicory, endive, great burdock and yacon provide insights into Asteraceae palaeo-polyploidization history and plant inulin production.</title>
        <authorList>
            <person name="Fan W."/>
            <person name="Wang S."/>
            <person name="Wang H."/>
            <person name="Wang A."/>
            <person name="Jiang F."/>
            <person name="Liu H."/>
            <person name="Zhao H."/>
            <person name="Xu D."/>
            <person name="Zhang Y."/>
        </authorList>
    </citation>
    <scope>NUCLEOTIDE SEQUENCE [LARGE SCALE GENOMIC DNA]</scope>
    <source>
        <strain evidence="2">cv. Niubang</strain>
    </source>
</reference>
<keyword evidence="2" id="KW-1185">Reference proteome</keyword>
<dbReference type="EMBL" id="CM042055">
    <property type="protein sequence ID" value="KAI3701900.1"/>
    <property type="molecule type" value="Genomic_DNA"/>
</dbReference>
<evidence type="ECO:0000313" key="2">
    <source>
        <dbReference type="Proteomes" id="UP001055879"/>
    </source>
</evidence>
<protein>
    <submittedName>
        <fullName evidence="1">Uncharacterized protein</fullName>
    </submittedName>
</protein>
<name>A0ACB8ZW66_ARCLA</name>
<accession>A0ACB8ZW66</accession>
<proteinExistence type="predicted"/>
<sequence length="97" mass="11290">MMLSNRSLVRVRKKNESCGRSRSHCSRHGSHFLQKSNSTIIYIKKIKTNKPINILELLSLTSLYFSWHHMVSKTPLSSLLSLHTQEKNKCVYVRFSV</sequence>
<dbReference type="Proteomes" id="UP001055879">
    <property type="component" value="Linkage Group LG09"/>
</dbReference>
<comment type="caution">
    <text evidence="1">The sequence shown here is derived from an EMBL/GenBank/DDBJ whole genome shotgun (WGS) entry which is preliminary data.</text>
</comment>